<keyword evidence="3" id="KW-1185">Reference proteome</keyword>
<reference evidence="2 3" key="1">
    <citation type="submission" date="2024-01" db="EMBL/GenBank/DDBJ databases">
        <title>The complete chloroplast genome sequence of Lithospermum erythrorhizon: insights into the phylogenetic relationship among Boraginaceae species and the maternal lineages of purple gromwells.</title>
        <authorList>
            <person name="Okada T."/>
            <person name="Watanabe K."/>
        </authorList>
    </citation>
    <scope>NUCLEOTIDE SEQUENCE [LARGE SCALE GENOMIC DNA]</scope>
</reference>
<feature type="region of interest" description="Disordered" evidence="1">
    <location>
        <begin position="193"/>
        <end position="214"/>
    </location>
</feature>
<evidence type="ECO:0000313" key="2">
    <source>
        <dbReference type="EMBL" id="GAA0171802.1"/>
    </source>
</evidence>
<evidence type="ECO:0000256" key="1">
    <source>
        <dbReference type="SAM" id="MobiDB-lite"/>
    </source>
</evidence>
<protein>
    <submittedName>
        <fullName evidence="2">Uncharacterized protein</fullName>
    </submittedName>
</protein>
<dbReference type="EMBL" id="BAABME010007831">
    <property type="protein sequence ID" value="GAA0171802.1"/>
    <property type="molecule type" value="Genomic_DNA"/>
</dbReference>
<proteinExistence type="predicted"/>
<evidence type="ECO:0000313" key="3">
    <source>
        <dbReference type="Proteomes" id="UP001454036"/>
    </source>
</evidence>
<name>A0AAV3R5X7_LITER</name>
<dbReference type="AlphaFoldDB" id="A0AAV3R5X7"/>
<accession>A0AAV3R5X7</accession>
<gene>
    <name evidence="2" type="ORF">LIER_25754</name>
</gene>
<sequence>MLKVTKGYSWDTPGTTAHCVYSRKATKLKKKVEESSADACRVVEQQVVEKKAQNVKGRKKSKGGKAKGRRLLLRRRRKWVKKPSLIELPSGVCHHVALHKRWHHNNQLSICLGLIIPMFEILSPIDKFSLRGDDVGETIAPIVEGRVCDFSHAEDFDTVDLLEQTDALSDADSMGKTTEPSNVSNHVENVGVAVDNPKKGDVNMSSVGVEKRSSRKGSMRVEVVEELVSVDVRPTSRRKGKGKLKINENKNRVGINRIPKNVVHVPTENVALHLEEEEAEWKFVASRRIAAERMLSEVTKKNVDIMGILKDVGVMPTVETIGPYYPKLVREFYWI</sequence>
<organism evidence="2 3">
    <name type="scientific">Lithospermum erythrorhizon</name>
    <name type="common">Purple gromwell</name>
    <name type="synonym">Lithospermum officinale var. erythrorhizon</name>
    <dbReference type="NCBI Taxonomy" id="34254"/>
    <lineage>
        <taxon>Eukaryota</taxon>
        <taxon>Viridiplantae</taxon>
        <taxon>Streptophyta</taxon>
        <taxon>Embryophyta</taxon>
        <taxon>Tracheophyta</taxon>
        <taxon>Spermatophyta</taxon>
        <taxon>Magnoliopsida</taxon>
        <taxon>eudicotyledons</taxon>
        <taxon>Gunneridae</taxon>
        <taxon>Pentapetalae</taxon>
        <taxon>asterids</taxon>
        <taxon>lamiids</taxon>
        <taxon>Boraginales</taxon>
        <taxon>Boraginaceae</taxon>
        <taxon>Boraginoideae</taxon>
        <taxon>Lithospermeae</taxon>
        <taxon>Lithospermum</taxon>
    </lineage>
</organism>
<dbReference type="Proteomes" id="UP001454036">
    <property type="component" value="Unassembled WGS sequence"/>
</dbReference>
<comment type="caution">
    <text evidence="2">The sequence shown here is derived from an EMBL/GenBank/DDBJ whole genome shotgun (WGS) entry which is preliminary data.</text>
</comment>